<gene>
    <name evidence="1" type="ORF">CBM2586_A10281</name>
</gene>
<dbReference type="Proteomes" id="UP000257016">
    <property type="component" value="Unassembled WGS sequence"/>
</dbReference>
<reference evidence="1" key="1">
    <citation type="submission" date="2018-01" db="EMBL/GenBank/DDBJ databases">
        <authorList>
            <person name="Clerissi C."/>
        </authorList>
    </citation>
    <scope>NUCLEOTIDE SEQUENCE</scope>
    <source>
        <strain evidence="1">Cupriavidus taiwanensis LMG 19430</strain>
    </source>
</reference>
<comment type="caution">
    <text evidence="1">The sequence shown here is derived from an EMBL/GenBank/DDBJ whole genome shotgun (WGS) entry which is preliminary data.</text>
</comment>
<evidence type="ECO:0000313" key="1">
    <source>
        <dbReference type="EMBL" id="SOY40316.1"/>
    </source>
</evidence>
<dbReference type="EMBL" id="OFSN01000001">
    <property type="protein sequence ID" value="SOY40316.1"/>
    <property type="molecule type" value="Genomic_DNA"/>
</dbReference>
<protein>
    <submittedName>
        <fullName evidence="1">Uncharacterized protein</fullName>
    </submittedName>
</protein>
<organism evidence="1">
    <name type="scientific">Cupriavidus taiwanensis</name>
    <dbReference type="NCBI Taxonomy" id="164546"/>
    <lineage>
        <taxon>Bacteria</taxon>
        <taxon>Pseudomonadati</taxon>
        <taxon>Pseudomonadota</taxon>
        <taxon>Betaproteobacteria</taxon>
        <taxon>Burkholderiales</taxon>
        <taxon>Burkholderiaceae</taxon>
        <taxon>Cupriavidus</taxon>
    </lineage>
</organism>
<dbReference type="AlphaFoldDB" id="A0A375B9H4"/>
<name>A0A375B9H4_9BURK</name>
<accession>A0A375B9H4</accession>
<sequence>MRSPTPTRVALTAIAKQASHYQRLKHPRRLNFRHRNSPSEVAGGCRLQCPGIVQRVMALPSLQEVGLADGFVDQTPNKYPFPSGWDILEHPNQ</sequence>
<proteinExistence type="predicted"/>